<organism evidence="2 3">
    <name type="scientific">Prauserella shujinwangii</name>
    <dbReference type="NCBI Taxonomy" id="1453103"/>
    <lineage>
        <taxon>Bacteria</taxon>
        <taxon>Bacillati</taxon>
        <taxon>Actinomycetota</taxon>
        <taxon>Actinomycetes</taxon>
        <taxon>Pseudonocardiales</taxon>
        <taxon>Pseudonocardiaceae</taxon>
        <taxon>Prauserella</taxon>
    </lineage>
</organism>
<keyword evidence="3" id="KW-1185">Reference proteome</keyword>
<dbReference type="InterPro" id="IPR052345">
    <property type="entry name" value="Rad_response_metalloprotease"/>
</dbReference>
<reference evidence="2 3" key="1">
    <citation type="submission" date="2018-03" db="EMBL/GenBank/DDBJ databases">
        <title>Genomic Encyclopedia of Type Strains, Phase III (KMG-III): the genomes of soil and plant-associated and newly described type strains.</title>
        <authorList>
            <person name="Whitman W."/>
        </authorList>
    </citation>
    <scope>NUCLEOTIDE SEQUENCE [LARGE SCALE GENOMIC DNA]</scope>
    <source>
        <strain evidence="2 3">CGMCC 4.7125</strain>
    </source>
</reference>
<dbReference type="PANTHER" id="PTHR43236">
    <property type="entry name" value="ANTITOXIN HIGA1"/>
    <property type="match status" value="1"/>
</dbReference>
<sequence length="199" mass="22065">MTLRHGFKAEARRLALEVREEMGIGILAPLDPYALAELYGIEVHDLRHPSLPRAAVRHLTEVRPGAFSAALVAVGTGSVIIENHAHDPVRRRSTIAHEMAHVLLEHEFGLLLTEDETCRGGSRTVEREAAELSGELLIPCAAARVAAFRRWTDTTVARHFRVSRRMARWRMNATGARTVAQRCVDKRRNAVAAAARSRG</sequence>
<dbReference type="EMBL" id="PVNH01000009">
    <property type="protein sequence ID" value="PRX45357.1"/>
    <property type="molecule type" value="Genomic_DNA"/>
</dbReference>
<protein>
    <submittedName>
        <fullName evidence="2">Zn-dependent peptidase ImmA (M78 family)</fullName>
    </submittedName>
</protein>
<name>A0A2T0LPS6_9PSEU</name>
<dbReference type="Pfam" id="PF06114">
    <property type="entry name" value="Peptidase_M78"/>
    <property type="match status" value="1"/>
</dbReference>
<evidence type="ECO:0000313" key="3">
    <source>
        <dbReference type="Proteomes" id="UP000238362"/>
    </source>
</evidence>
<dbReference type="OrthoDB" id="572608at2"/>
<comment type="caution">
    <text evidence="2">The sequence shown here is derived from an EMBL/GenBank/DDBJ whole genome shotgun (WGS) entry which is preliminary data.</text>
</comment>
<dbReference type="PANTHER" id="PTHR43236:SF2">
    <property type="entry name" value="BLL0069 PROTEIN"/>
    <property type="match status" value="1"/>
</dbReference>
<gene>
    <name evidence="2" type="ORF">B0I33_10918</name>
</gene>
<dbReference type="RefSeq" id="WP_106180579.1">
    <property type="nucleotide sequence ID" value="NZ_PVNH01000009.1"/>
</dbReference>
<accession>A0A2T0LPS6</accession>
<evidence type="ECO:0000313" key="2">
    <source>
        <dbReference type="EMBL" id="PRX45357.1"/>
    </source>
</evidence>
<dbReference type="Gene3D" id="1.10.10.2910">
    <property type="match status" value="1"/>
</dbReference>
<dbReference type="Proteomes" id="UP000238362">
    <property type="component" value="Unassembled WGS sequence"/>
</dbReference>
<evidence type="ECO:0000259" key="1">
    <source>
        <dbReference type="Pfam" id="PF06114"/>
    </source>
</evidence>
<feature type="domain" description="IrrE N-terminal-like" evidence="1">
    <location>
        <begin position="77"/>
        <end position="171"/>
    </location>
</feature>
<proteinExistence type="predicted"/>
<dbReference type="AlphaFoldDB" id="A0A2T0LPS6"/>
<dbReference type="InterPro" id="IPR010359">
    <property type="entry name" value="IrrE_HExxH"/>
</dbReference>